<sequence length="231" mass="26541">VGYEKKLEQKDHKKMKRREDDQFSSHNVSRTLINLLNLITITADVLVKEEILQAGLIEILVHFLGISHKGILQTVVNIIFNIVSQCCTKAAKIELQGKSESEQQSVETGEALPEFMRSEIIDILKNYVIFHDTNDRIFPHYFHVLIDLAWSQDNHLQILSDNFLSIINQHLQSQRPKNIQFSLEIIAHLIVKVLLFAGYKIQSVDKEGIEQGIAQKDSEKEEQEGKEKTQN</sequence>
<feature type="region of interest" description="Disordered" evidence="1">
    <location>
        <begin position="1"/>
        <end position="22"/>
    </location>
</feature>
<feature type="region of interest" description="Disordered" evidence="1">
    <location>
        <begin position="212"/>
        <end position="231"/>
    </location>
</feature>
<dbReference type="InterPro" id="IPR011989">
    <property type="entry name" value="ARM-like"/>
</dbReference>
<accession>A0A5J4TW55</accession>
<feature type="non-terminal residue" evidence="2">
    <location>
        <position position="1"/>
    </location>
</feature>
<protein>
    <submittedName>
        <fullName evidence="2">Uncharacterized protein</fullName>
    </submittedName>
</protein>
<evidence type="ECO:0000256" key="1">
    <source>
        <dbReference type="SAM" id="MobiDB-lite"/>
    </source>
</evidence>
<gene>
    <name evidence="2" type="ORF">EZS28_041787</name>
</gene>
<evidence type="ECO:0000313" key="2">
    <source>
        <dbReference type="EMBL" id="KAA6362686.1"/>
    </source>
</evidence>
<reference evidence="2 3" key="1">
    <citation type="submission" date="2019-03" db="EMBL/GenBank/DDBJ databases">
        <title>Single cell metagenomics reveals metabolic interactions within the superorganism composed of flagellate Streblomastix strix and complex community of Bacteroidetes bacteria on its surface.</title>
        <authorList>
            <person name="Treitli S.C."/>
            <person name="Kolisko M."/>
            <person name="Husnik F."/>
            <person name="Keeling P."/>
            <person name="Hampl V."/>
        </authorList>
    </citation>
    <scope>NUCLEOTIDE SEQUENCE [LARGE SCALE GENOMIC DNA]</scope>
    <source>
        <strain evidence="2">ST1C</strain>
    </source>
</reference>
<comment type="caution">
    <text evidence="2">The sequence shown here is derived from an EMBL/GenBank/DDBJ whole genome shotgun (WGS) entry which is preliminary data.</text>
</comment>
<dbReference type="InterPro" id="IPR016024">
    <property type="entry name" value="ARM-type_fold"/>
</dbReference>
<organism evidence="2 3">
    <name type="scientific">Streblomastix strix</name>
    <dbReference type="NCBI Taxonomy" id="222440"/>
    <lineage>
        <taxon>Eukaryota</taxon>
        <taxon>Metamonada</taxon>
        <taxon>Preaxostyla</taxon>
        <taxon>Oxymonadida</taxon>
        <taxon>Streblomastigidae</taxon>
        <taxon>Streblomastix</taxon>
    </lineage>
</organism>
<dbReference type="Proteomes" id="UP000324800">
    <property type="component" value="Unassembled WGS sequence"/>
</dbReference>
<proteinExistence type="predicted"/>
<dbReference type="Gene3D" id="1.25.10.10">
    <property type="entry name" value="Leucine-rich Repeat Variant"/>
    <property type="match status" value="1"/>
</dbReference>
<feature type="compositionally biased region" description="Basic and acidic residues" evidence="1">
    <location>
        <begin position="216"/>
        <end position="231"/>
    </location>
</feature>
<evidence type="ECO:0000313" key="3">
    <source>
        <dbReference type="Proteomes" id="UP000324800"/>
    </source>
</evidence>
<dbReference type="EMBL" id="SNRW01023855">
    <property type="protein sequence ID" value="KAA6362686.1"/>
    <property type="molecule type" value="Genomic_DNA"/>
</dbReference>
<dbReference type="SUPFAM" id="SSF48371">
    <property type="entry name" value="ARM repeat"/>
    <property type="match status" value="1"/>
</dbReference>
<name>A0A5J4TW55_9EUKA</name>
<dbReference type="AlphaFoldDB" id="A0A5J4TW55"/>